<dbReference type="InterPro" id="IPR014031">
    <property type="entry name" value="Ketoacyl_synth_C"/>
</dbReference>
<comment type="caution">
    <text evidence="6">The sequence shown here is derived from an EMBL/GenBank/DDBJ whole genome shotgun (WGS) entry which is preliminary data.</text>
</comment>
<evidence type="ECO:0000313" key="6">
    <source>
        <dbReference type="EMBL" id="MBW8289795.1"/>
    </source>
</evidence>
<dbReference type="PANTHER" id="PTHR43775:SF37">
    <property type="entry name" value="SI:DKEY-61P9.11"/>
    <property type="match status" value="1"/>
</dbReference>
<dbReference type="InterPro" id="IPR018201">
    <property type="entry name" value="Ketoacyl_synth_AS"/>
</dbReference>
<dbReference type="PROSITE" id="PS50075">
    <property type="entry name" value="CARRIER"/>
    <property type="match status" value="1"/>
</dbReference>
<dbReference type="InterPro" id="IPR014030">
    <property type="entry name" value="Ketoacyl_synth_N"/>
</dbReference>
<dbReference type="Pfam" id="PF00668">
    <property type="entry name" value="Condensation"/>
    <property type="match status" value="1"/>
</dbReference>
<dbReference type="InterPro" id="IPR020841">
    <property type="entry name" value="PKS_Beta-ketoAc_synthase_dom"/>
</dbReference>
<dbReference type="Pfam" id="PF02801">
    <property type="entry name" value="Ketoacyl-synt_C"/>
    <property type="match status" value="1"/>
</dbReference>
<dbReference type="InterPro" id="IPR050091">
    <property type="entry name" value="PKS_NRPS_Biosynth_Enz"/>
</dbReference>
<dbReference type="Pfam" id="PF00550">
    <property type="entry name" value="PP-binding"/>
    <property type="match status" value="1"/>
</dbReference>
<dbReference type="Proteomes" id="UP000711178">
    <property type="component" value="Unassembled WGS sequence"/>
</dbReference>
<dbReference type="CDD" id="cd00833">
    <property type="entry name" value="PKS"/>
    <property type="match status" value="1"/>
</dbReference>
<dbReference type="Gene3D" id="3.30.559.30">
    <property type="entry name" value="Nonribosomal peptide synthetase, condensation domain"/>
    <property type="match status" value="1"/>
</dbReference>
<dbReference type="PANTHER" id="PTHR43775">
    <property type="entry name" value="FATTY ACID SYNTHASE"/>
    <property type="match status" value="1"/>
</dbReference>
<feature type="domain" description="Ketosynthase family 3 (KS3)" evidence="5">
    <location>
        <begin position="8"/>
        <end position="434"/>
    </location>
</feature>
<dbReference type="InterPro" id="IPR032821">
    <property type="entry name" value="PKS_assoc"/>
</dbReference>
<reference evidence="6 7" key="1">
    <citation type="submission" date="2021-05" db="EMBL/GenBank/DDBJ databases">
        <title>Draft Whole Genome Sequencing Of Biosensor Chromobacterium violaceum Strain CV026 Reveals A Regulatory RNA In Chromobacterium violaceum Phenotype Regulatory Network.</title>
        <authorList>
            <person name="Hong K.W."/>
            <person name="Chan K.G."/>
            <person name="Chang C.-Y."/>
        </authorList>
    </citation>
    <scope>NUCLEOTIDE SEQUENCE [LARGE SCALE GENOMIC DNA]</scope>
    <source>
        <strain evidence="6 7">ATCC 31532</strain>
    </source>
</reference>
<name>A0ABS7FJY0_9NEIS</name>
<dbReference type="SUPFAM" id="SSF47336">
    <property type="entry name" value="ACP-like"/>
    <property type="match status" value="1"/>
</dbReference>
<dbReference type="Pfam" id="PF16197">
    <property type="entry name" value="KAsynt_C_assoc"/>
    <property type="match status" value="1"/>
</dbReference>
<dbReference type="InterPro" id="IPR023213">
    <property type="entry name" value="CAT-like_dom_sf"/>
</dbReference>
<evidence type="ECO:0000259" key="5">
    <source>
        <dbReference type="PROSITE" id="PS52004"/>
    </source>
</evidence>
<dbReference type="InterPro" id="IPR013968">
    <property type="entry name" value="PKS_KR"/>
</dbReference>
<dbReference type="SMART" id="SM00822">
    <property type="entry name" value="PKS_KR"/>
    <property type="match status" value="1"/>
</dbReference>
<dbReference type="Pfam" id="PF08659">
    <property type="entry name" value="KR"/>
    <property type="match status" value="1"/>
</dbReference>
<dbReference type="PROSITE" id="PS00606">
    <property type="entry name" value="KS3_1"/>
    <property type="match status" value="1"/>
</dbReference>
<dbReference type="InterPro" id="IPR036736">
    <property type="entry name" value="ACP-like_sf"/>
</dbReference>
<evidence type="ECO:0000256" key="2">
    <source>
        <dbReference type="ARBA" id="ARBA00022553"/>
    </source>
</evidence>
<evidence type="ECO:0000256" key="1">
    <source>
        <dbReference type="ARBA" id="ARBA00022450"/>
    </source>
</evidence>
<evidence type="ECO:0000313" key="7">
    <source>
        <dbReference type="Proteomes" id="UP000711178"/>
    </source>
</evidence>
<dbReference type="SMART" id="SM00825">
    <property type="entry name" value="PKS_KS"/>
    <property type="match status" value="1"/>
</dbReference>
<dbReference type="Gene3D" id="3.40.47.10">
    <property type="match status" value="1"/>
</dbReference>
<evidence type="ECO:0000259" key="4">
    <source>
        <dbReference type="PROSITE" id="PS50075"/>
    </source>
</evidence>
<keyword evidence="7" id="KW-1185">Reference proteome</keyword>
<dbReference type="Pfam" id="PF00109">
    <property type="entry name" value="ketoacyl-synt"/>
    <property type="match status" value="1"/>
</dbReference>
<dbReference type="Gene3D" id="3.40.50.720">
    <property type="entry name" value="NAD(P)-binding Rossmann-like Domain"/>
    <property type="match status" value="1"/>
</dbReference>
<keyword evidence="2" id="KW-0597">Phosphoprotein</keyword>
<dbReference type="SUPFAM" id="SSF53901">
    <property type="entry name" value="Thiolase-like"/>
    <property type="match status" value="1"/>
</dbReference>
<dbReference type="InterPro" id="IPR036291">
    <property type="entry name" value="NAD(P)-bd_dom_sf"/>
</dbReference>
<gene>
    <name evidence="6" type="ORF">KIF53_19340</name>
</gene>
<dbReference type="SUPFAM" id="SSF52777">
    <property type="entry name" value="CoA-dependent acyltransferases"/>
    <property type="match status" value="2"/>
</dbReference>
<dbReference type="Gene3D" id="1.10.1200.10">
    <property type="entry name" value="ACP-like"/>
    <property type="match status" value="1"/>
</dbReference>
<sequence length="1630" mass="174148">MSAEIREDLDIAVIGLSGRFPGAENCDAYWRNLLMGIDCTTRFSEEALLQAGHDPAKIRNRDFVPVNGALPDAQCFDAEFFGYSQAEAALMDPQTRLMLQCVWHALENAGVDPERRGRNIGLFLGARSTVQWTMQAMLSGQVENVGGFLASQLSNKDAMSTLISWKLGLEGPSFTLQTACSTSLVSIHQAAQSLLCGECDFAVAGGASLLLPQQNGHTYQEGMLFSRDGKTRAFDADASGSVFGSGLGAVVLRRAGDAIADNDPIWAILKGSAINNDGARKVGYTAPSVKGQAQAIRAAWEVAEVEAADLDFIECHGTATALGDSIEFMALQQAFGGGGAPNQCALGAVKSNIGHLDSAAGVAGFIKMVLALRHGVIPPTLHFQRPNPQLDFDGSPFYVNTRAQPWPARAGRPRTGGVSSFGIGGTNAHAVLQQYLPAHPAPGGDGAEQVCLLPFSARNRPALRRQLEAMSQWLVSQSGLDLRALSHTLGQRRSLPCRAMLAADSRFALMRAIERYLALDDDADPLALFEREDGWSGKREAIADWLSGKTKEAGAGLLGSFDGPALLDVPGYVFARDEHGAGHIADRTWAQIAGIIAAPEGRNASRNAPGMLTPFWKPVRVPAAGAAVRAVLLADSALDGLAAQAAAGGVETVSLNLLCPEQLGAALARLSAAADPAQALSLTLAFPAAGFSFAEASLQALAELGRALAEADFSAFASAHIYLLVPEAREAAAEHVLTASALKSLALVAPQEIPGIDCAFLSIRDPEPAALAALLRAPMSGPLRLTGDGLFAEDFRCPDAEENETLDEADFAGKTYAISGAGGRMAREMALAIARRFRGKLALISRQAADSPAMLSLRRELEAAGAAAVEVFPYALESEAEALSLFQSIRGRLGDIFAMIHAAGVTDGDSFRALAQLDAGAYLAQLGPKARAAQTLARVFETVPVRYCFATSSMSAFFGGIAHAPYAAANLFLDGWGQVQNRRPGAPRWVVVNWETVHFDADGRGDAQAWGANEEALSGAEFPAWFERSLREYDRENQKIFSAGRFVERLYAWGGRRAAAGGREQAAVVGVRLKPRPEALATAYLAPETAMQRDIAAIWSGILGVEGVGADDRFMELGGDSLKTIVMAEKVYKKLGKRIAIQDFFAQPTIREIERQCLLESAAEDAGLPAVDPAAPIVASADQELLYIHQTTFRDASYNMPVAFQCPGAYGADAIADAIERVADRHPVLKCLFERRGADLLMLPQLDARVGLRTFEAAAETDEDRARLEAFAGQPFDLHAELPMRAMMVAAKGAGQPHQVLIVVHHIVCDAVSLGILADDFQNLLAGRDLPAPEYSFAAYRRQRQSAENAEQTRKDKAYWLGNLLPLPAPLALPTLDGHDSRDGHQGATRVRSLSAPASEAVKRLCGELGVSTFSFFLGAFGVLMSKIAHAESFLLGVPVTGRAQAQELALVGYLVNMRAMKIEPEPDFPVAEYLLDLNAQWLESAPHQGYPMSALLDDLSGEDYCQGRQGRHPLFDVVFGYLPFSLNGAEESGGDFVRLELASDTAKFDLAVEVSETGEAFDCTIQYRERLFAESTIAALFDYYFGLIDAVLADPEAEVGSLLPGLDAPAVAGASSQADQRDVDLEFDF</sequence>
<dbReference type="InterPro" id="IPR057326">
    <property type="entry name" value="KR_dom"/>
</dbReference>
<dbReference type="SUPFAM" id="SSF51735">
    <property type="entry name" value="NAD(P)-binding Rossmann-fold domains"/>
    <property type="match status" value="1"/>
</dbReference>
<dbReference type="GeneID" id="89685612"/>
<dbReference type="RefSeq" id="WP_043581225.1">
    <property type="nucleotide sequence ID" value="NZ_CP142381.1"/>
</dbReference>
<keyword evidence="1" id="KW-0596">Phosphopantetheine</keyword>
<dbReference type="Gene3D" id="1.10.1240.100">
    <property type="match status" value="1"/>
</dbReference>
<keyword evidence="3" id="KW-0808">Transferase</keyword>
<dbReference type="InterPro" id="IPR009081">
    <property type="entry name" value="PP-bd_ACP"/>
</dbReference>
<accession>A0ABS7FJY0</accession>
<dbReference type="PROSITE" id="PS52004">
    <property type="entry name" value="KS3_2"/>
    <property type="match status" value="1"/>
</dbReference>
<dbReference type="EMBL" id="JAHDTB010000023">
    <property type="protein sequence ID" value="MBW8289795.1"/>
    <property type="molecule type" value="Genomic_DNA"/>
</dbReference>
<dbReference type="Gene3D" id="3.30.559.10">
    <property type="entry name" value="Chloramphenicol acetyltransferase-like domain"/>
    <property type="match status" value="1"/>
</dbReference>
<feature type="domain" description="Carrier" evidence="4">
    <location>
        <begin position="1086"/>
        <end position="1161"/>
    </location>
</feature>
<dbReference type="InterPro" id="IPR016039">
    <property type="entry name" value="Thiolase-like"/>
</dbReference>
<protein>
    <submittedName>
        <fullName evidence="6">KR domain-containing protein</fullName>
    </submittedName>
</protein>
<proteinExistence type="predicted"/>
<organism evidence="6 7">
    <name type="scientific">Chromobacterium subtsugae</name>
    <dbReference type="NCBI Taxonomy" id="251747"/>
    <lineage>
        <taxon>Bacteria</taxon>
        <taxon>Pseudomonadati</taxon>
        <taxon>Pseudomonadota</taxon>
        <taxon>Betaproteobacteria</taxon>
        <taxon>Neisseriales</taxon>
        <taxon>Chromobacteriaceae</taxon>
        <taxon>Chromobacterium</taxon>
    </lineage>
</organism>
<dbReference type="InterPro" id="IPR001242">
    <property type="entry name" value="Condensation_dom"/>
</dbReference>
<evidence type="ECO:0000256" key="3">
    <source>
        <dbReference type="ARBA" id="ARBA00022679"/>
    </source>
</evidence>